<dbReference type="PROSITE" id="PS51831">
    <property type="entry name" value="HD"/>
    <property type="match status" value="1"/>
</dbReference>
<dbReference type="EMBL" id="QSTP01000001">
    <property type="protein sequence ID" value="RGM75379.1"/>
    <property type="molecule type" value="Genomic_DNA"/>
</dbReference>
<dbReference type="PANTHER" id="PTHR43155:SF2">
    <property type="entry name" value="CYCLIC DI-GMP PHOSPHODIESTERASE PA4108"/>
    <property type="match status" value="1"/>
</dbReference>
<feature type="domain" description="HD" evidence="1">
    <location>
        <begin position="30"/>
        <end position="153"/>
    </location>
</feature>
<reference evidence="3 4" key="1">
    <citation type="submission" date="2018-08" db="EMBL/GenBank/DDBJ databases">
        <title>A genome reference for cultivated species of the human gut microbiota.</title>
        <authorList>
            <person name="Zou Y."/>
            <person name="Xue W."/>
            <person name="Luo G."/>
        </authorList>
    </citation>
    <scope>NUCLEOTIDE SEQUENCE [LARGE SCALE GENOMIC DNA]</scope>
    <source>
        <strain evidence="3 4">OM07-13</strain>
    </source>
</reference>
<dbReference type="Gene3D" id="1.10.3210.10">
    <property type="entry name" value="Hypothetical protein af1432"/>
    <property type="match status" value="1"/>
</dbReference>
<sequence length="200" mass="22718">MEYKELLEKIKKKPEVAVLLGILKASSMDTYNHCSRVAIVTGQILDQLDNSYTDEEKEQILIGALLHDVGKVFLPFNITAAPFSLSYEEMGIVKIHPYVGYEILKDAFPTIVTNIALMHHEKPDGSGYPNGNRLRNIPNYVLIVQVADVFDAICSNRPYKKGKPKDETLNIMDGECRMIRLDDEYVDKLKKIIEKERMSA</sequence>
<evidence type="ECO:0000259" key="2">
    <source>
        <dbReference type="PROSITE" id="PS51832"/>
    </source>
</evidence>
<evidence type="ECO:0000259" key="1">
    <source>
        <dbReference type="PROSITE" id="PS51831"/>
    </source>
</evidence>
<dbReference type="Pfam" id="PF13487">
    <property type="entry name" value="HD_5"/>
    <property type="match status" value="1"/>
</dbReference>
<dbReference type="InterPro" id="IPR003607">
    <property type="entry name" value="HD/PDEase_dom"/>
</dbReference>
<dbReference type="CDD" id="cd00077">
    <property type="entry name" value="HDc"/>
    <property type="match status" value="1"/>
</dbReference>
<proteinExistence type="predicted"/>
<accession>A0A3E4YKU1</accession>
<comment type="caution">
    <text evidence="3">The sequence shown here is derived from an EMBL/GenBank/DDBJ whole genome shotgun (WGS) entry which is preliminary data.</text>
</comment>
<dbReference type="RefSeq" id="WP_117718137.1">
    <property type="nucleotide sequence ID" value="NZ_CP143947.1"/>
</dbReference>
<dbReference type="AlphaFoldDB" id="A0A3E4YKU1"/>
<dbReference type="SMART" id="SM00471">
    <property type="entry name" value="HDc"/>
    <property type="match status" value="1"/>
</dbReference>
<dbReference type="InterPro" id="IPR006674">
    <property type="entry name" value="HD_domain"/>
</dbReference>
<name>A0A3E4YKU1_9FIRM</name>
<dbReference type="Proteomes" id="UP000260758">
    <property type="component" value="Unassembled WGS sequence"/>
</dbReference>
<dbReference type="InterPro" id="IPR037522">
    <property type="entry name" value="HD_GYP_dom"/>
</dbReference>
<gene>
    <name evidence="3" type="ORF">DXB99_02340</name>
</gene>
<dbReference type="PROSITE" id="PS51832">
    <property type="entry name" value="HD_GYP"/>
    <property type="match status" value="1"/>
</dbReference>
<dbReference type="SUPFAM" id="SSF109604">
    <property type="entry name" value="HD-domain/PDEase-like"/>
    <property type="match status" value="1"/>
</dbReference>
<protein>
    <submittedName>
        <fullName evidence="3">HD domain-containing protein</fullName>
    </submittedName>
</protein>
<evidence type="ECO:0000313" key="4">
    <source>
        <dbReference type="Proteomes" id="UP000260758"/>
    </source>
</evidence>
<dbReference type="PANTHER" id="PTHR43155">
    <property type="entry name" value="CYCLIC DI-GMP PHOSPHODIESTERASE PA4108-RELATED"/>
    <property type="match status" value="1"/>
</dbReference>
<organism evidence="3 4">
    <name type="scientific">Agathobacter rectalis</name>
    <dbReference type="NCBI Taxonomy" id="39491"/>
    <lineage>
        <taxon>Bacteria</taxon>
        <taxon>Bacillati</taxon>
        <taxon>Bacillota</taxon>
        <taxon>Clostridia</taxon>
        <taxon>Lachnospirales</taxon>
        <taxon>Lachnospiraceae</taxon>
        <taxon>Agathobacter</taxon>
    </lineage>
</organism>
<evidence type="ECO:0000313" key="3">
    <source>
        <dbReference type="EMBL" id="RGM75379.1"/>
    </source>
</evidence>
<feature type="domain" description="HD-GYP" evidence="2">
    <location>
        <begin position="8"/>
        <end position="200"/>
    </location>
</feature>